<dbReference type="STRING" id="927083.DB32_001553"/>
<evidence type="ECO:0000259" key="3">
    <source>
        <dbReference type="SMART" id="SM00014"/>
    </source>
</evidence>
<reference evidence="4 5" key="1">
    <citation type="submission" date="2015-03" db="EMBL/GenBank/DDBJ databases">
        <title>Genome assembly of Sandaracinus amylolyticus DSM 53668.</title>
        <authorList>
            <person name="Sharma G."/>
            <person name="Subramanian S."/>
        </authorList>
    </citation>
    <scope>NUCLEOTIDE SEQUENCE [LARGE SCALE GENOMIC DNA]</scope>
    <source>
        <strain evidence="4 5">DSM 53668</strain>
    </source>
</reference>
<dbReference type="EMBL" id="CP011125">
    <property type="protein sequence ID" value="AKF04404.1"/>
    <property type="molecule type" value="Genomic_DNA"/>
</dbReference>
<dbReference type="CDD" id="cd01610">
    <property type="entry name" value="PAP2_like"/>
    <property type="match status" value="1"/>
</dbReference>
<feature type="chain" id="PRO_5002509783" description="Phosphatidic acid phosphatase type 2/haloperoxidase domain-containing protein" evidence="2">
    <location>
        <begin position="30"/>
        <end position="226"/>
    </location>
</feature>
<keyword evidence="1" id="KW-1133">Transmembrane helix</keyword>
<dbReference type="Proteomes" id="UP000034883">
    <property type="component" value="Chromosome"/>
</dbReference>
<dbReference type="InterPro" id="IPR000326">
    <property type="entry name" value="PAP2/HPO"/>
</dbReference>
<keyword evidence="5" id="KW-1185">Reference proteome</keyword>
<evidence type="ECO:0000313" key="5">
    <source>
        <dbReference type="Proteomes" id="UP000034883"/>
    </source>
</evidence>
<sequence length="226" mass="23151">MITNRAQNLGMRAVMCVIAISALSSTAHAQLDWEPETPGAPTIDSTVRAALRGGTEDVRGRARTVSDVLLLATLGVAITDTILDPLSHDDPDALGPSLFFGASALALTWTLGELVKHATVRARPYTLACDEAPFACDARAATLSFYSLHAALAATGAAMVCARRSALGDAWDTGICIGSIGAAAAVALLRIVGDMHHATDVVVGALLGIASGLAFGALVSSSSELR</sequence>
<evidence type="ECO:0000256" key="2">
    <source>
        <dbReference type="SAM" id="SignalP"/>
    </source>
</evidence>
<feature type="transmembrane region" description="Helical" evidence="1">
    <location>
        <begin position="198"/>
        <end position="219"/>
    </location>
</feature>
<dbReference type="KEGG" id="samy:DB32_001553"/>
<dbReference type="Gene3D" id="1.20.144.10">
    <property type="entry name" value="Phosphatidic acid phosphatase type 2/haloperoxidase"/>
    <property type="match status" value="1"/>
</dbReference>
<accession>A0A0F6SE15</accession>
<protein>
    <recommendedName>
        <fullName evidence="3">Phosphatidic acid phosphatase type 2/haloperoxidase domain-containing protein</fullName>
    </recommendedName>
</protein>
<name>A0A0F6SE15_9BACT</name>
<feature type="transmembrane region" description="Helical" evidence="1">
    <location>
        <begin position="143"/>
        <end position="162"/>
    </location>
</feature>
<dbReference type="InterPro" id="IPR036938">
    <property type="entry name" value="PAP2/HPO_sf"/>
</dbReference>
<dbReference type="AlphaFoldDB" id="A0A0F6SE15"/>
<feature type="signal peptide" evidence="2">
    <location>
        <begin position="1"/>
        <end position="29"/>
    </location>
</feature>
<dbReference type="SUPFAM" id="SSF48317">
    <property type="entry name" value="Acid phosphatase/Vanadium-dependent haloperoxidase"/>
    <property type="match status" value="1"/>
</dbReference>
<keyword evidence="2" id="KW-0732">Signal</keyword>
<feature type="domain" description="Phosphatidic acid phosphatase type 2/haloperoxidase" evidence="3">
    <location>
        <begin position="97"/>
        <end position="216"/>
    </location>
</feature>
<dbReference type="RefSeq" id="WP_053231751.1">
    <property type="nucleotide sequence ID" value="NZ_CP011125.1"/>
</dbReference>
<keyword evidence="1" id="KW-0472">Membrane</keyword>
<organism evidence="4 5">
    <name type="scientific">Sandaracinus amylolyticus</name>
    <dbReference type="NCBI Taxonomy" id="927083"/>
    <lineage>
        <taxon>Bacteria</taxon>
        <taxon>Pseudomonadati</taxon>
        <taxon>Myxococcota</taxon>
        <taxon>Polyangia</taxon>
        <taxon>Polyangiales</taxon>
        <taxon>Sandaracinaceae</taxon>
        <taxon>Sandaracinus</taxon>
    </lineage>
</organism>
<gene>
    <name evidence="4" type="ORF">DB32_001553</name>
</gene>
<dbReference type="Pfam" id="PF01569">
    <property type="entry name" value="PAP2"/>
    <property type="match status" value="1"/>
</dbReference>
<evidence type="ECO:0000256" key="1">
    <source>
        <dbReference type="SAM" id="Phobius"/>
    </source>
</evidence>
<feature type="transmembrane region" description="Helical" evidence="1">
    <location>
        <begin position="174"/>
        <end position="192"/>
    </location>
</feature>
<proteinExistence type="predicted"/>
<evidence type="ECO:0000313" key="4">
    <source>
        <dbReference type="EMBL" id="AKF04404.1"/>
    </source>
</evidence>
<dbReference type="SMART" id="SM00014">
    <property type="entry name" value="acidPPc"/>
    <property type="match status" value="1"/>
</dbReference>
<keyword evidence="1" id="KW-0812">Transmembrane</keyword>